<evidence type="ECO:0000256" key="2">
    <source>
        <dbReference type="SAM" id="Phobius"/>
    </source>
</evidence>
<keyword evidence="2" id="KW-1133">Transmembrane helix</keyword>
<evidence type="ECO:0000313" key="6">
    <source>
        <dbReference type="EMBL" id="QMV74375.1"/>
    </source>
</evidence>
<dbReference type="KEGG" id="cpis:HS961_16890"/>
<evidence type="ECO:0000259" key="5">
    <source>
        <dbReference type="Pfam" id="PF18883"/>
    </source>
</evidence>
<sequence>MKKTIHSLSQGALLLACLLAGTAGAQTITLSGDSSPSGSLGASYDGTEITVGNTGAGRMEVLSGARLNNSRQTLIGQAAGSAGTALLSGGSRWTAIDVTVGRFGSGELTVNAGASLESAQGYIGRLAGSSGTVTVEGPGSSWSIPITRDVDFWIGNAGAGTLRVLDGATVSTTSDIYTSNDVGGTALIEVEGANSSLSALQRCYLGAIDLTTINIRNGGMVQCGIDSYLRMGHISLSGAGSRWVSTSSFDIGRSSDRSRAVLTIGDGSAVQVAEQLLLPNVRNASLTDTGTLNIEGATTPGALTANQIRFGINGRGVINFQHSDASGNYLFATPVSGPGTVHVSNGGTTSLTGNNQYTGLTTIDAGVLRAGSATGLSSASDYVVGAGGTLDSDSYSPTVRSLSNAGTVTMLAAGATGVLTVANNYVGNGGSIAINTVLGADDAATERLVVNGDTSGTTVLNISNLGGTGAQTTGDGILLVQVAGASNGSFRLPAPGTVRAGDFVYALAQVGNNWYLQSQERAEASGPSASVACTPAELADSDNQVATCTVRLSDAPATALSINLVLPTAHPRYTTTCTSPIIIAANTTEASCTITAVPNTTPNDGDVTVALSIAPPTVPDAYVVDGGPALVLIMDDDIPRPAIGPQAVPTLGSVALMSLASLMGLMGWRRSRKHSGRQA</sequence>
<keyword evidence="1 3" id="KW-0732">Signal</keyword>
<dbReference type="CDD" id="cd01344">
    <property type="entry name" value="PL2_Passenger_AT"/>
    <property type="match status" value="1"/>
</dbReference>
<accession>A0A7G5EK50</accession>
<reference evidence="6 7" key="1">
    <citation type="journal article" date="2020" name="G3 (Bethesda)">
        <title>CeMbio - The Caenorhabditis elegans Microbiome Resource.</title>
        <authorList>
            <person name="Dirksen P."/>
            <person name="Assie A."/>
            <person name="Zimmermann J."/>
            <person name="Zhang F."/>
            <person name="Tietje A.M."/>
            <person name="Marsh S.A."/>
            <person name="Felix M.A."/>
            <person name="Shapira M."/>
            <person name="Kaleta C."/>
            <person name="Schulenburg H."/>
            <person name="Samuel B."/>
        </authorList>
    </citation>
    <scope>NUCLEOTIDE SEQUENCE [LARGE SCALE GENOMIC DNA]</scope>
    <source>
        <strain evidence="6 7">BIGb0172</strain>
    </source>
</reference>
<feature type="chain" id="PRO_5028888219" evidence="3">
    <location>
        <begin position="26"/>
        <end position="679"/>
    </location>
</feature>
<keyword evidence="2" id="KW-0472">Membrane</keyword>
<gene>
    <name evidence="6" type="ORF">HS961_16890</name>
</gene>
<dbReference type="InterPro" id="IPR026442">
    <property type="entry name" value="IPTL_CTERM"/>
</dbReference>
<dbReference type="InterPro" id="IPR012332">
    <property type="entry name" value="Autotransporter_pectin_lyase_C"/>
</dbReference>
<feature type="domain" description="Autochaperone" evidence="5">
    <location>
        <begin position="401"/>
        <end position="507"/>
    </location>
</feature>
<dbReference type="RefSeq" id="WP_182323976.1">
    <property type="nucleotide sequence ID" value="NZ_CP058554.1"/>
</dbReference>
<dbReference type="PROSITE" id="PS51257">
    <property type="entry name" value="PROKAR_LIPOPROTEIN"/>
    <property type="match status" value="1"/>
</dbReference>
<dbReference type="GO" id="GO:0019867">
    <property type="term" value="C:outer membrane"/>
    <property type="evidence" value="ECO:0007669"/>
    <property type="project" value="InterPro"/>
</dbReference>
<dbReference type="AlphaFoldDB" id="A0A7G5EK50"/>
<evidence type="ECO:0000256" key="1">
    <source>
        <dbReference type="ARBA" id="ARBA00022729"/>
    </source>
</evidence>
<proteinExistence type="predicted"/>
<dbReference type="NCBIfam" id="TIGR02601">
    <property type="entry name" value="autotrns_rpt"/>
    <property type="match status" value="1"/>
</dbReference>
<dbReference type="NCBIfam" id="TIGR04393">
    <property type="entry name" value="rpt_T5SS_PEPC"/>
    <property type="match status" value="2"/>
</dbReference>
<dbReference type="Pfam" id="PF18883">
    <property type="entry name" value="AC_1"/>
    <property type="match status" value="1"/>
</dbReference>
<dbReference type="Proteomes" id="UP000515240">
    <property type="component" value="Chromosome"/>
</dbReference>
<dbReference type="InterPro" id="IPR011050">
    <property type="entry name" value="Pectin_lyase_fold/virulence"/>
</dbReference>
<feature type="transmembrane region" description="Helical" evidence="2">
    <location>
        <begin position="647"/>
        <end position="668"/>
    </location>
</feature>
<evidence type="ECO:0000256" key="3">
    <source>
        <dbReference type="SAM" id="SignalP"/>
    </source>
</evidence>
<keyword evidence="2" id="KW-0812">Transmembrane</keyword>
<organism evidence="6 7">
    <name type="scientific">Comamonas piscis</name>
    <dbReference type="NCBI Taxonomy" id="1562974"/>
    <lineage>
        <taxon>Bacteria</taxon>
        <taxon>Pseudomonadati</taxon>
        <taxon>Pseudomonadota</taxon>
        <taxon>Betaproteobacteria</taxon>
        <taxon>Burkholderiales</taxon>
        <taxon>Comamonadaceae</taxon>
        <taxon>Comamonas</taxon>
    </lineage>
</organism>
<dbReference type="InterPro" id="IPR013425">
    <property type="entry name" value="Autotrns_rpt"/>
</dbReference>
<dbReference type="NCBIfam" id="TIGR01414">
    <property type="entry name" value="autotrans_barl"/>
    <property type="match status" value="1"/>
</dbReference>
<evidence type="ECO:0000259" key="4">
    <source>
        <dbReference type="Pfam" id="PF18203"/>
    </source>
</evidence>
<feature type="signal peptide" evidence="3">
    <location>
        <begin position="1"/>
        <end position="25"/>
    </location>
</feature>
<dbReference type="InterPro" id="IPR038081">
    <property type="entry name" value="CalX-like_sf"/>
</dbReference>
<dbReference type="InterPro" id="IPR030895">
    <property type="entry name" value="T5SS_PEPC_rpt"/>
</dbReference>
<protein>
    <submittedName>
        <fullName evidence="6">IPTL-CTERM sorting domain-containing protein</fullName>
    </submittedName>
</protein>
<dbReference type="SUPFAM" id="SSF51126">
    <property type="entry name" value="Pectin lyase-like"/>
    <property type="match status" value="1"/>
</dbReference>
<feature type="domain" description="IPTL-CTERM protein sorting" evidence="4">
    <location>
        <begin position="646"/>
        <end position="672"/>
    </location>
</feature>
<keyword evidence="7" id="KW-1185">Reference proteome</keyword>
<dbReference type="EMBL" id="CP058554">
    <property type="protein sequence ID" value="QMV74375.1"/>
    <property type="molecule type" value="Genomic_DNA"/>
</dbReference>
<dbReference type="Pfam" id="PF18203">
    <property type="entry name" value="IPTL-CTERM"/>
    <property type="match status" value="1"/>
</dbReference>
<dbReference type="InterPro" id="IPR006315">
    <property type="entry name" value="OM_autotransptr_brl_dom"/>
</dbReference>
<dbReference type="InterPro" id="IPR043990">
    <property type="entry name" value="AC_1"/>
</dbReference>
<dbReference type="SUPFAM" id="SSF141072">
    <property type="entry name" value="CalX-like"/>
    <property type="match status" value="1"/>
</dbReference>
<name>A0A7G5EK50_9BURK</name>
<evidence type="ECO:0000313" key="7">
    <source>
        <dbReference type="Proteomes" id="UP000515240"/>
    </source>
</evidence>
<dbReference type="NCBIfam" id="TIGR04174">
    <property type="entry name" value="IPTL_CTERM"/>
    <property type="match status" value="1"/>
</dbReference>
<dbReference type="Gene3D" id="2.160.20.20">
    <property type="match status" value="1"/>
</dbReference>